<dbReference type="KEGG" id="bbat:Bdt_1071"/>
<dbReference type="EMBL" id="CP002930">
    <property type="protein sequence ID" value="AFY00771.1"/>
    <property type="molecule type" value="Genomic_DNA"/>
</dbReference>
<dbReference type="HOGENOM" id="CLU_1222796_0_0_7"/>
<dbReference type="AlphaFoldDB" id="K7YLV4"/>
<evidence type="ECO:0000313" key="1">
    <source>
        <dbReference type="EMBL" id="AFY00771.1"/>
    </source>
</evidence>
<organism evidence="1 2">
    <name type="scientific">Bdellovibrio bacteriovorus str. Tiberius</name>
    <dbReference type="NCBI Taxonomy" id="1069642"/>
    <lineage>
        <taxon>Bacteria</taxon>
        <taxon>Pseudomonadati</taxon>
        <taxon>Bdellovibrionota</taxon>
        <taxon>Bdellovibrionia</taxon>
        <taxon>Bdellovibrionales</taxon>
        <taxon>Pseudobdellovibrionaceae</taxon>
        <taxon>Bdellovibrio</taxon>
    </lineage>
</organism>
<protein>
    <submittedName>
        <fullName evidence="1">Uncharacterized protein</fullName>
    </submittedName>
</protein>
<evidence type="ECO:0000313" key="2">
    <source>
        <dbReference type="Proteomes" id="UP000010074"/>
    </source>
</evidence>
<dbReference type="PATRIC" id="fig|1069642.3.peg.1056"/>
<sequence>MDKKLAENIKQYEQDMEELTSPIYQGGQPGKITVSGVIVKKNGDKMLLDERIKLEQAGGKGNRGVSQTLVSDKNKAVLSETSEVKGLSSVSESKSYINLGCESLTAEETEGLQEDSDKALIESVLILSAKKIFVCGTPQISQSFVSLLADKIVLKNASLKMKAMVGILTVSTSKIELLGENSIETIGVDSTINVWDAPSLDLLVADKVSGEGTLKISSIGGNCVQK</sequence>
<accession>K7YLV4</accession>
<dbReference type="Proteomes" id="UP000010074">
    <property type="component" value="Chromosome"/>
</dbReference>
<proteinExistence type="predicted"/>
<gene>
    <name evidence="1" type="ORF">Bdt_1071</name>
</gene>
<reference evidence="1 2" key="1">
    <citation type="journal article" date="2012" name="BMC Genomics">
        <title>Genome analysis of a simultaneously predatory and prey-independent, novel Bdellovibrio bacteriovorus from the River Tiber, supports in silico predictions of both ancient and recent lateral gene transfer from diverse bacteria.</title>
        <authorList>
            <person name="Hobley L."/>
            <person name="Lerner T.R."/>
            <person name="Williams L.E."/>
            <person name="Lambert C."/>
            <person name="Till R."/>
            <person name="Milner D.S."/>
            <person name="Basford S.M."/>
            <person name="Capeness M.J."/>
            <person name="Fenton A.K."/>
            <person name="Atterbury R.J."/>
            <person name="Harris M.A."/>
            <person name="Sockett R.E."/>
        </authorList>
    </citation>
    <scope>NUCLEOTIDE SEQUENCE [LARGE SCALE GENOMIC DNA]</scope>
    <source>
        <strain evidence="1 2">Tiberius</strain>
    </source>
</reference>
<name>K7YLV4_BDEBC</name>